<proteinExistence type="predicted"/>
<name>A0ACC2FQH8_DALPE</name>
<dbReference type="EMBL" id="CM055751">
    <property type="protein sequence ID" value="KAJ7993542.1"/>
    <property type="molecule type" value="Genomic_DNA"/>
</dbReference>
<evidence type="ECO:0000313" key="1">
    <source>
        <dbReference type="EMBL" id="KAJ7993542.1"/>
    </source>
</evidence>
<reference evidence="1" key="1">
    <citation type="submission" date="2021-05" db="EMBL/GenBank/DDBJ databases">
        <authorList>
            <person name="Pan Q."/>
            <person name="Jouanno E."/>
            <person name="Zahm M."/>
            <person name="Klopp C."/>
            <person name="Cabau C."/>
            <person name="Louis A."/>
            <person name="Berthelot C."/>
            <person name="Parey E."/>
            <person name="Roest Crollius H."/>
            <person name="Montfort J."/>
            <person name="Robinson-Rechavi M."/>
            <person name="Bouchez O."/>
            <person name="Lampietro C."/>
            <person name="Lopez Roques C."/>
            <person name="Donnadieu C."/>
            <person name="Postlethwait J."/>
            <person name="Bobe J."/>
            <person name="Dillon D."/>
            <person name="Chandos A."/>
            <person name="von Hippel F."/>
            <person name="Guiguen Y."/>
        </authorList>
    </citation>
    <scope>NUCLEOTIDE SEQUENCE</scope>
    <source>
        <strain evidence="1">YG-Jan2019</strain>
    </source>
</reference>
<gene>
    <name evidence="1" type="ORF">DPEC_G00273490</name>
</gene>
<dbReference type="Proteomes" id="UP001157502">
    <property type="component" value="Chromosome 24"/>
</dbReference>
<sequence>MFKLDEFKQLVRDFSVVADFLVVYIAEAHSTDGWVFANNIDIKKHRNLCERLAAAEILVREKPLCPVVVDDMSDSTATKYAAFPERLYVLQAGKVMYEVVLMTNGWSAYEMEGKVLLATVRRRCALYWTR</sequence>
<evidence type="ECO:0000313" key="2">
    <source>
        <dbReference type="Proteomes" id="UP001157502"/>
    </source>
</evidence>
<protein>
    <submittedName>
        <fullName evidence="1">Uncharacterized protein</fullName>
    </submittedName>
</protein>
<organism evidence="1 2">
    <name type="scientific">Dallia pectoralis</name>
    <name type="common">Alaska blackfish</name>
    <dbReference type="NCBI Taxonomy" id="75939"/>
    <lineage>
        <taxon>Eukaryota</taxon>
        <taxon>Metazoa</taxon>
        <taxon>Chordata</taxon>
        <taxon>Craniata</taxon>
        <taxon>Vertebrata</taxon>
        <taxon>Euteleostomi</taxon>
        <taxon>Actinopterygii</taxon>
        <taxon>Neopterygii</taxon>
        <taxon>Teleostei</taxon>
        <taxon>Protacanthopterygii</taxon>
        <taxon>Esociformes</taxon>
        <taxon>Umbridae</taxon>
        <taxon>Dallia</taxon>
    </lineage>
</organism>
<keyword evidence="2" id="KW-1185">Reference proteome</keyword>
<comment type="caution">
    <text evidence="1">The sequence shown here is derived from an EMBL/GenBank/DDBJ whole genome shotgun (WGS) entry which is preliminary data.</text>
</comment>
<accession>A0ACC2FQH8</accession>